<evidence type="ECO:0000313" key="12">
    <source>
        <dbReference type="EMBL" id="CAD7585525.1"/>
    </source>
</evidence>
<keyword evidence="7 9" id="KW-0675">Receptor</keyword>
<dbReference type="SUPFAM" id="SSF81321">
    <property type="entry name" value="Family A G protein-coupled receptor-like"/>
    <property type="match status" value="2"/>
</dbReference>
<dbReference type="PANTHER" id="PTHR24235:SF29">
    <property type="entry name" value="GH23382P"/>
    <property type="match status" value="1"/>
</dbReference>
<dbReference type="PROSITE" id="PS00237">
    <property type="entry name" value="G_PROTEIN_RECEP_F1_1"/>
    <property type="match status" value="1"/>
</dbReference>
<evidence type="ECO:0000256" key="10">
    <source>
        <dbReference type="SAM" id="Phobius"/>
    </source>
</evidence>
<keyword evidence="6 10" id="KW-0472">Membrane</keyword>
<dbReference type="PANTHER" id="PTHR24235">
    <property type="entry name" value="NEUROPEPTIDE Y RECEPTOR"/>
    <property type="match status" value="1"/>
</dbReference>
<evidence type="ECO:0000256" key="1">
    <source>
        <dbReference type="ARBA" id="ARBA00004141"/>
    </source>
</evidence>
<feature type="transmembrane region" description="Helical" evidence="10">
    <location>
        <begin position="260"/>
        <end position="279"/>
    </location>
</feature>
<keyword evidence="4 10" id="KW-1133">Transmembrane helix</keyword>
<evidence type="ECO:0000256" key="4">
    <source>
        <dbReference type="ARBA" id="ARBA00022989"/>
    </source>
</evidence>
<dbReference type="InterPro" id="IPR000276">
    <property type="entry name" value="GPCR_Rhodpsn"/>
</dbReference>
<dbReference type="GO" id="GO:0008188">
    <property type="term" value="F:neuropeptide receptor activity"/>
    <property type="evidence" value="ECO:0007669"/>
    <property type="project" value="TreeGrafter"/>
</dbReference>
<dbReference type="GO" id="GO:0005886">
    <property type="term" value="C:plasma membrane"/>
    <property type="evidence" value="ECO:0007669"/>
    <property type="project" value="TreeGrafter"/>
</dbReference>
<dbReference type="PROSITE" id="PS50262">
    <property type="entry name" value="G_PROTEIN_RECEP_F1_2"/>
    <property type="match status" value="1"/>
</dbReference>
<keyword evidence="3 9" id="KW-0812">Transmembrane</keyword>
<feature type="transmembrane region" description="Helical" evidence="10">
    <location>
        <begin position="308"/>
        <end position="331"/>
    </location>
</feature>
<proteinExistence type="inferred from homology"/>
<dbReference type="AlphaFoldDB" id="A0A7R9JMD6"/>
<dbReference type="InterPro" id="IPR017452">
    <property type="entry name" value="GPCR_Rhodpsn_7TM"/>
</dbReference>
<dbReference type="Gene3D" id="1.20.1070.10">
    <property type="entry name" value="Rhodopsin 7-helix transmembrane proteins"/>
    <property type="match status" value="2"/>
</dbReference>
<dbReference type="Pfam" id="PF00001">
    <property type="entry name" value="7tm_1"/>
    <property type="match status" value="2"/>
</dbReference>
<dbReference type="GO" id="GO:0042923">
    <property type="term" value="F:neuropeptide binding"/>
    <property type="evidence" value="ECO:0007669"/>
    <property type="project" value="TreeGrafter"/>
</dbReference>
<evidence type="ECO:0000259" key="11">
    <source>
        <dbReference type="PROSITE" id="PS50262"/>
    </source>
</evidence>
<reference evidence="12" key="1">
    <citation type="submission" date="2020-11" db="EMBL/GenBank/DDBJ databases">
        <authorList>
            <person name="Tran Van P."/>
        </authorList>
    </citation>
    <scope>NUCLEOTIDE SEQUENCE</scope>
</reference>
<keyword evidence="8 9" id="KW-0807">Transducer</keyword>
<evidence type="ECO:0000256" key="9">
    <source>
        <dbReference type="RuleBase" id="RU000688"/>
    </source>
</evidence>
<feature type="transmembrane region" description="Helical" evidence="10">
    <location>
        <begin position="83"/>
        <end position="104"/>
    </location>
</feature>
<comment type="subcellular location">
    <subcellularLocation>
        <location evidence="1">Membrane</location>
        <topology evidence="1">Multi-pass membrane protein</topology>
    </subcellularLocation>
</comment>
<name>A0A7R9JMD6_TIMGE</name>
<feature type="domain" description="G-protein coupled receptors family 1 profile" evidence="11">
    <location>
        <begin position="96"/>
        <end position="367"/>
    </location>
</feature>
<dbReference type="GO" id="GO:0043005">
    <property type="term" value="C:neuron projection"/>
    <property type="evidence" value="ECO:0007669"/>
    <property type="project" value="TreeGrafter"/>
</dbReference>
<protein>
    <recommendedName>
        <fullName evidence="11">G-protein coupled receptors family 1 profile domain-containing protein</fullName>
    </recommendedName>
</protein>
<keyword evidence="5 9" id="KW-0297">G-protein coupled receptor</keyword>
<evidence type="ECO:0000256" key="3">
    <source>
        <dbReference type="ARBA" id="ARBA00022692"/>
    </source>
</evidence>
<dbReference type="PRINTS" id="PR00237">
    <property type="entry name" value="GPCRRHODOPSN"/>
</dbReference>
<evidence type="ECO:0000256" key="2">
    <source>
        <dbReference type="ARBA" id="ARBA00010663"/>
    </source>
</evidence>
<sequence>MTETDPEKMEELNYQCSKHLSNLSSEFCEEGGYLPSADYLYQEPNTTSSYTNSGKVLADYNYTIDCDATIGQLSSPYYQSALYILYGAIFVLALCGNGLVCYVVQASPRMRTVTNYFIVNLAVGDILMTLLCIPFSFVTTLLLQHWPFGRIMCSTVSYSQVGPPLNSLSPLFPSQDYTLLAPPLTTAALALRQDHVFHRQLLTGGCFVTKIMNHMPIYSVIQSAMSVFVSAYTLVAISVDRYMAIMWPLKPRMSKTQAKVVILIVWTIAVITALPIPLVSQLIQPTEFFKICGRFICEERWEDKSMRYLYSMTLMVLQYIVPLIVLVFTYVRIAVVVWGKQIPGEAENSRDQRMARSKRKHRVLLTVRIEAGESLVGAPHHLFLVIPGTDVLPIIIALDTVQACRNTFGRRG</sequence>
<accession>A0A7R9JMD6</accession>
<organism evidence="12">
    <name type="scientific">Timema genevievae</name>
    <name type="common">Walking stick</name>
    <dbReference type="NCBI Taxonomy" id="629358"/>
    <lineage>
        <taxon>Eukaryota</taxon>
        <taxon>Metazoa</taxon>
        <taxon>Ecdysozoa</taxon>
        <taxon>Arthropoda</taxon>
        <taxon>Hexapoda</taxon>
        <taxon>Insecta</taxon>
        <taxon>Pterygota</taxon>
        <taxon>Neoptera</taxon>
        <taxon>Polyneoptera</taxon>
        <taxon>Phasmatodea</taxon>
        <taxon>Timematodea</taxon>
        <taxon>Timematoidea</taxon>
        <taxon>Timematidae</taxon>
        <taxon>Timema</taxon>
    </lineage>
</organism>
<comment type="similarity">
    <text evidence="2 9">Belongs to the G-protein coupled receptor 1 family.</text>
</comment>
<evidence type="ECO:0000256" key="6">
    <source>
        <dbReference type="ARBA" id="ARBA00023136"/>
    </source>
</evidence>
<dbReference type="EMBL" id="OE839103">
    <property type="protein sequence ID" value="CAD7585525.1"/>
    <property type="molecule type" value="Genomic_DNA"/>
</dbReference>
<gene>
    <name evidence="12" type="ORF">TGEB3V08_LOCUS37</name>
</gene>
<feature type="transmembrane region" description="Helical" evidence="10">
    <location>
        <begin position="217"/>
        <end position="239"/>
    </location>
</feature>
<evidence type="ECO:0000256" key="7">
    <source>
        <dbReference type="ARBA" id="ARBA00023170"/>
    </source>
</evidence>
<feature type="transmembrane region" description="Helical" evidence="10">
    <location>
        <begin position="116"/>
        <end position="137"/>
    </location>
</feature>
<evidence type="ECO:0000256" key="8">
    <source>
        <dbReference type="ARBA" id="ARBA00023224"/>
    </source>
</evidence>
<evidence type="ECO:0000256" key="5">
    <source>
        <dbReference type="ARBA" id="ARBA00023040"/>
    </source>
</evidence>